<dbReference type="RefSeq" id="XP_009016833.1">
    <property type="nucleotide sequence ID" value="XM_009018585.1"/>
</dbReference>
<evidence type="ECO:0000313" key="4">
    <source>
        <dbReference type="EnsemblMetazoa" id="HelroP171902"/>
    </source>
</evidence>
<dbReference type="EMBL" id="AMQM01003967">
    <property type="status" value="NOT_ANNOTATED_CDS"/>
    <property type="molecule type" value="Genomic_DNA"/>
</dbReference>
<dbReference type="AlphaFoldDB" id="T1F4T3"/>
<evidence type="ECO:0000313" key="5">
    <source>
        <dbReference type="Proteomes" id="UP000015101"/>
    </source>
</evidence>
<dbReference type="CTD" id="20203832"/>
<dbReference type="InterPro" id="IPR003609">
    <property type="entry name" value="Pan_app"/>
</dbReference>
<name>T1F4T3_HELRO</name>
<dbReference type="HOGENOM" id="CLU_596241_0_0_1"/>
<evidence type="ECO:0000256" key="1">
    <source>
        <dbReference type="SAM" id="MobiDB-lite"/>
    </source>
</evidence>
<dbReference type="InParanoid" id="T1F4T3"/>
<dbReference type="PROSITE" id="PS50948">
    <property type="entry name" value="PAN"/>
    <property type="match status" value="1"/>
</dbReference>
<dbReference type="KEGG" id="hro:HELRODRAFT_171902"/>
<reference evidence="3 5" key="2">
    <citation type="journal article" date="2013" name="Nature">
        <title>Insights into bilaterian evolution from three spiralian genomes.</title>
        <authorList>
            <person name="Simakov O."/>
            <person name="Marletaz F."/>
            <person name="Cho S.J."/>
            <person name="Edsinger-Gonzales E."/>
            <person name="Havlak P."/>
            <person name="Hellsten U."/>
            <person name="Kuo D.H."/>
            <person name="Larsson T."/>
            <person name="Lv J."/>
            <person name="Arendt D."/>
            <person name="Savage R."/>
            <person name="Osoegawa K."/>
            <person name="de Jong P."/>
            <person name="Grimwood J."/>
            <person name="Chapman J.A."/>
            <person name="Shapiro H."/>
            <person name="Aerts A."/>
            <person name="Otillar R.P."/>
            <person name="Terry A.Y."/>
            <person name="Boore J.L."/>
            <person name="Grigoriev I.V."/>
            <person name="Lindberg D.R."/>
            <person name="Seaver E.C."/>
            <person name="Weisblat D.A."/>
            <person name="Putnam N.H."/>
            <person name="Rokhsar D.S."/>
        </authorList>
    </citation>
    <scope>NUCLEOTIDE SEQUENCE</scope>
</reference>
<dbReference type="GeneID" id="20203832"/>
<keyword evidence="5" id="KW-1185">Reference proteome</keyword>
<gene>
    <name evidence="4" type="primary">20203832</name>
    <name evidence="3" type="ORF">HELRODRAFT_171902</name>
</gene>
<reference evidence="5" key="1">
    <citation type="submission" date="2012-12" db="EMBL/GenBank/DDBJ databases">
        <authorList>
            <person name="Hellsten U."/>
            <person name="Grimwood J."/>
            <person name="Chapman J.A."/>
            <person name="Shapiro H."/>
            <person name="Aerts A."/>
            <person name="Otillar R.P."/>
            <person name="Terry A.Y."/>
            <person name="Boore J.L."/>
            <person name="Simakov O."/>
            <person name="Marletaz F."/>
            <person name="Cho S.-J."/>
            <person name="Edsinger-Gonzales E."/>
            <person name="Havlak P."/>
            <person name="Kuo D.-H."/>
            <person name="Larsson T."/>
            <person name="Lv J."/>
            <person name="Arendt D."/>
            <person name="Savage R."/>
            <person name="Osoegawa K."/>
            <person name="de Jong P."/>
            <person name="Lindberg D.R."/>
            <person name="Seaver E.C."/>
            <person name="Weisblat D.A."/>
            <person name="Putnam N.H."/>
            <person name="Grigoriev I.V."/>
            <person name="Rokhsar D.S."/>
        </authorList>
    </citation>
    <scope>NUCLEOTIDE SEQUENCE</scope>
</reference>
<organism evidence="4 5">
    <name type="scientific">Helobdella robusta</name>
    <name type="common">Californian leech</name>
    <dbReference type="NCBI Taxonomy" id="6412"/>
    <lineage>
        <taxon>Eukaryota</taxon>
        <taxon>Metazoa</taxon>
        <taxon>Spiralia</taxon>
        <taxon>Lophotrochozoa</taxon>
        <taxon>Annelida</taxon>
        <taxon>Clitellata</taxon>
        <taxon>Hirudinea</taxon>
        <taxon>Rhynchobdellida</taxon>
        <taxon>Glossiphoniidae</taxon>
        <taxon>Helobdella</taxon>
    </lineage>
</organism>
<protein>
    <recommendedName>
        <fullName evidence="2">Apple domain-containing protein</fullName>
    </recommendedName>
</protein>
<feature type="compositionally biased region" description="Acidic residues" evidence="1">
    <location>
        <begin position="441"/>
        <end position="457"/>
    </location>
</feature>
<reference evidence="4" key="3">
    <citation type="submission" date="2015-06" db="UniProtKB">
        <authorList>
            <consortium name="EnsemblMetazoa"/>
        </authorList>
    </citation>
    <scope>IDENTIFICATION</scope>
</reference>
<dbReference type="Proteomes" id="UP000015101">
    <property type="component" value="Unassembled WGS sequence"/>
</dbReference>
<accession>T1F4T3</accession>
<evidence type="ECO:0000259" key="2">
    <source>
        <dbReference type="PROSITE" id="PS50948"/>
    </source>
</evidence>
<proteinExistence type="predicted"/>
<sequence length="513" mass="59215">MYFMANIQLIFFVNEISAEIKWFHRSAEKNVDFCSCDPVIEDRSWSTFSFLEALMLCSMRCSQTASCVAYNFFNATNQCQLFNQTLNKFSVLPGCINYFKKDEERTEIIRPLTITVDNELVEFYVNGINVPIALNFPHAKDWNIPDTYNLIGKIKIIALMTYNYAFDGGFIASTADNYILTNLTWKCTMNYYDVFYINIIVARNCYRKLEDGDVSFCSCDQAIEDRISFLEALMLCSMRCSQTASCVAYNFFNATNQCQLFNQTLNKFSVLPGCQYYLKKDRRCTNTFLPFDSENSLTNKPLTITVNNELLEFYLNGKNIPVASNFPNAKMWNIADTYNMTGNVHVIALKTYNQGKRGGFIASTADNYILTNETWKCTMNYYDGWNKMNYNDSFWPATRVAPWPTASNYYPPLSSAAKWIVDSTDCSNCNIYCRKSLIDDEDEHGDDESEDNDDDDERNGVASFETLNELPIYYTAMTNEKTNNKFFFGRNMEAYFISSNIYFFGFNAFYVLS</sequence>
<feature type="region of interest" description="Disordered" evidence="1">
    <location>
        <begin position="441"/>
        <end position="460"/>
    </location>
</feature>
<feature type="domain" description="Apple" evidence="2">
    <location>
        <begin position="205"/>
        <end position="284"/>
    </location>
</feature>
<dbReference type="Gene3D" id="2.60.120.260">
    <property type="entry name" value="Galactose-binding domain-like"/>
    <property type="match status" value="1"/>
</dbReference>
<dbReference type="EMBL" id="KB096411">
    <property type="protein sequence ID" value="ESO04900.1"/>
    <property type="molecule type" value="Genomic_DNA"/>
</dbReference>
<dbReference type="OrthoDB" id="6071271at2759"/>
<dbReference type="EnsemblMetazoa" id="HelroT171902">
    <property type="protein sequence ID" value="HelroP171902"/>
    <property type="gene ID" value="HelroG171902"/>
</dbReference>
<evidence type="ECO:0000313" key="3">
    <source>
        <dbReference type="EMBL" id="ESO04900.1"/>
    </source>
</evidence>